<comment type="caution">
    <text evidence="2">The sequence shown here is derived from an EMBL/GenBank/DDBJ whole genome shotgun (WGS) entry which is preliminary data.</text>
</comment>
<dbReference type="RefSeq" id="WP_354660898.1">
    <property type="nucleotide sequence ID" value="NZ_JBEXAC010000001.1"/>
</dbReference>
<keyword evidence="3" id="KW-1185">Reference proteome</keyword>
<gene>
    <name evidence="2" type="ORF">ABR189_12830</name>
</gene>
<organism evidence="2 3">
    <name type="scientific">Chitinophaga defluvii</name>
    <dbReference type="NCBI Taxonomy" id="3163343"/>
    <lineage>
        <taxon>Bacteria</taxon>
        <taxon>Pseudomonadati</taxon>
        <taxon>Bacteroidota</taxon>
        <taxon>Chitinophagia</taxon>
        <taxon>Chitinophagales</taxon>
        <taxon>Chitinophagaceae</taxon>
        <taxon>Chitinophaga</taxon>
    </lineage>
</organism>
<name>A0ABV2T5H1_9BACT</name>
<feature type="chain" id="PRO_5047418828" evidence="1">
    <location>
        <begin position="21"/>
        <end position="420"/>
    </location>
</feature>
<keyword evidence="1" id="KW-0732">Signal</keyword>
<sequence>MKYFLLSVLLAGIHMLPSRAQTLTAKRDYTFGNGVISEQVLRNYLSRAISLTEFCTGEGFYTDNDYLYKEDDIRMLQHTGAKFIGRATYSWASEYRFQDPRFWQAITSNTRRMHAYDPELIFQSCIFEIITEQVNQVSIPDWVFQAFNEPVVQRNFKYDAMCNPEGILVNHWDKGASVPDIAQPEAQKWFYFLARKYIDAGIEAIHFGQVELMAMTDRNVHYRNWAAVLQRTRDYARSHARRKMVLCDAHVPGGGLSIEGKLLLDFHSFPLRPKELPDQAGQQAVLEKNYLDAIYGKSQGGITPSGWQCEHLPYLAEFDNFGVSATPGKANIASHFIWGYDEITWYSLQPEAYRNEWLKYAWNWVRHTDPDGYVQMPGRRVTVTGKPGKGHNYRVNIKSASCPLGYGQENTIRQIWAQAQ</sequence>
<evidence type="ECO:0000313" key="2">
    <source>
        <dbReference type="EMBL" id="MET6998263.1"/>
    </source>
</evidence>
<dbReference type="EMBL" id="JBEXAC010000001">
    <property type="protein sequence ID" value="MET6998263.1"/>
    <property type="molecule type" value="Genomic_DNA"/>
</dbReference>
<protein>
    <submittedName>
        <fullName evidence="2">Uncharacterized protein</fullName>
    </submittedName>
</protein>
<evidence type="ECO:0000313" key="3">
    <source>
        <dbReference type="Proteomes" id="UP001549749"/>
    </source>
</evidence>
<feature type="signal peptide" evidence="1">
    <location>
        <begin position="1"/>
        <end position="20"/>
    </location>
</feature>
<reference evidence="2 3" key="1">
    <citation type="submission" date="2024-06" db="EMBL/GenBank/DDBJ databases">
        <title>Chitinophaga defluvii sp. nov., isolated from municipal sewage.</title>
        <authorList>
            <person name="Zhang L."/>
        </authorList>
    </citation>
    <scope>NUCLEOTIDE SEQUENCE [LARGE SCALE GENOMIC DNA]</scope>
    <source>
        <strain evidence="2 3">H8</strain>
    </source>
</reference>
<dbReference type="Proteomes" id="UP001549749">
    <property type="component" value="Unassembled WGS sequence"/>
</dbReference>
<evidence type="ECO:0000256" key="1">
    <source>
        <dbReference type="SAM" id="SignalP"/>
    </source>
</evidence>
<proteinExistence type="predicted"/>
<accession>A0ABV2T5H1</accession>